<sequence>MSLKSVLFFASLALGHVIQPRSFSCQSPQLTQEQVEIAQEMSIKEKSMRKSGMTIQASISVDVWLHAVSASESGLSSDSALQNQFDTLQKTFSPYNINLNYAGKTKTVNAQWANEGNDQEMPMKKALRRGNYQSMNIYIVDVLPTASGYCYYPTNAPEGSDAFYIDGCTLAKSAMGLIAAHEAGHWLGLAHTFDGNNCDGPGDNVDDTPAQSGPSSGCPASRDSCPNHPGNDPIHNYMDYTSPDCWTEFTPGQIDRVNSQWNRYRA</sequence>
<dbReference type="Pfam" id="PF05572">
    <property type="entry name" value="Peptidase_M43"/>
    <property type="match status" value="1"/>
</dbReference>
<evidence type="ECO:0000256" key="8">
    <source>
        <dbReference type="ARBA" id="ARBA00023049"/>
    </source>
</evidence>
<dbReference type="GO" id="GO:0046872">
    <property type="term" value="F:metal ion binding"/>
    <property type="evidence" value="ECO:0007669"/>
    <property type="project" value="UniProtKB-KW"/>
</dbReference>
<keyword evidence="7" id="KW-0862">Zinc</keyword>
<evidence type="ECO:0000256" key="10">
    <source>
        <dbReference type="SAM" id="MobiDB-lite"/>
    </source>
</evidence>
<evidence type="ECO:0000256" key="2">
    <source>
        <dbReference type="ARBA" id="ARBA00008721"/>
    </source>
</evidence>
<feature type="region of interest" description="Disordered" evidence="10">
    <location>
        <begin position="200"/>
        <end position="225"/>
    </location>
</feature>
<dbReference type="GO" id="GO:0006508">
    <property type="term" value="P:proteolysis"/>
    <property type="evidence" value="ECO:0007669"/>
    <property type="project" value="UniProtKB-KW"/>
</dbReference>
<proteinExistence type="inferred from homology"/>
<evidence type="ECO:0000256" key="9">
    <source>
        <dbReference type="ARBA" id="ARBA00023157"/>
    </source>
</evidence>
<organism evidence="13">
    <name type="scientific">Bionectria ochroleuca</name>
    <name type="common">Gliocladium roseum</name>
    <dbReference type="NCBI Taxonomy" id="29856"/>
    <lineage>
        <taxon>Eukaryota</taxon>
        <taxon>Fungi</taxon>
        <taxon>Dikarya</taxon>
        <taxon>Ascomycota</taxon>
        <taxon>Pezizomycotina</taxon>
        <taxon>Sordariomycetes</taxon>
        <taxon>Hypocreomycetidae</taxon>
        <taxon>Hypocreales</taxon>
        <taxon>Bionectriaceae</taxon>
        <taxon>Clonostachys</taxon>
    </lineage>
</organism>
<evidence type="ECO:0000256" key="6">
    <source>
        <dbReference type="ARBA" id="ARBA00022801"/>
    </source>
</evidence>
<feature type="domain" description="Peptidase M43 pregnancy-associated plasma-A" evidence="12">
    <location>
        <begin position="131"/>
        <end position="258"/>
    </location>
</feature>
<gene>
    <name evidence="13" type="ORF">BN869_000006412_1</name>
</gene>
<feature type="signal peptide" evidence="11">
    <location>
        <begin position="1"/>
        <end position="15"/>
    </location>
</feature>
<evidence type="ECO:0000259" key="12">
    <source>
        <dbReference type="Pfam" id="PF05572"/>
    </source>
</evidence>
<protein>
    <recommendedName>
        <fullName evidence="12">Peptidase M43 pregnancy-associated plasma-A domain-containing protein</fullName>
    </recommendedName>
</protein>
<dbReference type="SUPFAM" id="SSF55486">
    <property type="entry name" value="Metalloproteases ('zincins'), catalytic domain"/>
    <property type="match status" value="1"/>
</dbReference>
<dbReference type="InterPro" id="IPR024079">
    <property type="entry name" value="MetalloPept_cat_dom_sf"/>
</dbReference>
<comment type="similarity">
    <text evidence="2">Belongs to the peptidase M43B family.</text>
</comment>
<dbReference type="AlphaFoldDB" id="A0A0B7JZI3"/>
<feature type="chain" id="PRO_5012859200" description="Peptidase M43 pregnancy-associated plasma-A domain-containing protein" evidence="11">
    <location>
        <begin position="16"/>
        <end position="266"/>
    </location>
</feature>
<evidence type="ECO:0000256" key="1">
    <source>
        <dbReference type="ARBA" id="ARBA00003174"/>
    </source>
</evidence>
<reference evidence="13" key="1">
    <citation type="submission" date="2015-01" db="EMBL/GenBank/DDBJ databases">
        <authorList>
            <person name="Durling Mikael"/>
        </authorList>
    </citation>
    <scope>NUCLEOTIDE SEQUENCE</scope>
</reference>
<dbReference type="PANTHER" id="PTHR47466">
    <property type="match status" value="1"/>
</dbReference>
<evidence type="ECO:0000256" key="11">
    <source>
        <dbReference type="SAM" id="SignalP"/>
    </source>
</evidence>
<evidence type="ECO:0000256" key="7">
    <source>
        <dbReference type="ARBA" id="ARBA00022833"/>
    </source>
</evidence>
<keyword evidence="9" id="KW-1015">Disulfide bond</keyword>
<keyword evidence="4" id="KW-0479">Metal-binding</keyword>
<dbReference type="EMBL" id="CDPU01000018">
    <property type="protein sequence ID" value="CEO50354.1"/>
    <property type="molecule type" value="Genomic_DNA"/>
</dbReference>
<dbReference type="CDD" id="cd04275">
    <property type="entry name" value="ZnMc_pappalysin_like"/>
    <property type="match status" value="1"/>
</dbReference>
<accession>A0A0B7JZI3</accession>
<evidence type="ECO:0000313" key="13">
    <source>
        <dbReference type="EMBL" id="CEO50354.1"/>
    </source>
</evidence>
<dbReference type="InterPro" id="IPR008754">
    <property type="entry name" value="Peptidase_M43"/>
</dbReference>
<dbReference type="GO" id="GO:0008237">
    <property type="term" value="F:metallopeptidase activity"/>
    <property type="evidence" value="ECO:0007669"/>
    <property type="project" value="UniProtKB-KW"/>
</dbReference>
<keyword evidence="8" id="KW-0482">Metalloprotease</keyword>
<keyword evidence="6" id="KW-0378">Hydrolase</keyword>
<name>A0A0B7JZI3_BIOOC</name>
<dbReference type="PANTHER" id="PTHR47466:SF1">
    <property type="entry name" value="METALLOPROTEASE MEP1 (AFU_ORTHOLOGUE AFUA_1G07730)-RELATED"/>
    <property type="match status" value="1"/>
</dbReference>
<comment type="function">
    <text evidence="1">Secreted metalloproteinase that allows assimilation of proteinaceous substrates.</text>
</comment>
<evidence type="ECO:0000256" key="5">
    <source>
        <dbReference type="ARBA" id="ARBA00022729"/>
    </source>
</evidence>
<dbReference type="Gene3D" id="3.40.390.10">
    <property type="entry name" value="Collagenase (Catalytic Domain)"/>
    <property type="match status" value="1"/>
</dbReference>
<evidence type="ECO:0000256" key="3">
    <source>
        <dbReference type="ARBA" id="ARBA00022670"/>
    </source>
</evidence>
<evidence type="ECO:0000256" key="4">
    <source>
        <dbReference type="ARBA" id="ARBA00022723"/>
    </source>
</evidence>
<keyword evidence="3" id="KW-0645">Protease</keyword>
<keyword evidence="5 11" id="KW-0732">Signal</keyword>